<accession>A0AAU9QG57</accession>
<name>A0AAU9QG57_9VIBR</name>
<proteinExistence type="predicted"/>
<feature type="compositionally biased region" description="Polar residues" evidence="1">
    <location>
        <begin position="42"/>
        <end position="67"/>
    </location>
</feature>
<gene>
    <name evidence="3" type="ORF">THF1A12_120164</name>
</gene>
<dbReference type="AlphaFoldDB" id="A0AAU9QG57"/>
<keyword evidence="2" id="KW-0812">Transmembrane</keyword>
<dbReference type="RefSeq" id="WP_038882320.1">
    <property type="nucleotide sequence ID" value="NZ_CAKMTZ010000035.1"/>
</dbReference>
<keyword evidence="2" id="KW-1133">Transmembrane helix</keyword>
<evidence type="ECO:0000313" key="4">
    <source>
        <dbReference type="Proteomes" id="UP001295462"/>
    </source>
</evidence>
<feature type="region of interest" description="Disordered" evidence="1">
    <location>
        <begin position="40"/>
        <end position="67"/>
    </location>
</feature>
<keyword evidence="2" id="KW-0472">Membrane</keyword>
<evidence type="ECO:0000313" key="3">
    <source>
        <dbReference type="EMBL" id="CAH1573923.1"/>
    </source>
</evidence>
<dbReference type="InterPro" id="IPR007713">
    <property type="entry name" value="TMP_rpt"/>
</dbReference>
<evidence type="ECO:0000256" key="2">
    <source>
        <dbReference type="SAM" id="Phobius"/>
    </source>
</evidence>
<feature type="transmembrane region" description="Helical" evidence="2">
    <location>
        <begin position="75"/>
        <end position="92"/>
    </location>
</feature>
<sequence>MSWWDSITDSVEGAWNGLTDTTSDLWDAMTDSAVSAIEGNDFSGQSNISTQGSGANDSNNIAPTANPQAQSMNPMYIGLAVLVLLVLVMLFIRGGK</sequence>
<protein>
    <submittedName>
        <fullName evidence="3">Uncharacterized protein</fullName>
    </submittedName>
</protein>
<organism evidence="3 4">
    <name type="scientific">Vibrio jasicida</name>
    <dbReference type="NCBI Taxonomy" id="766224"/>
    <lineage>
        <taxon>Bacteria</taxon>
        <taxon>Pseudomonadati</taxon>
        <taxon>Pseudomonadota</taxon>
        <taxon>Gammaproteobacteria</taxon>
        <taxon>Vibrionales</taxon>
        <taxon>Vibrionaceae</taxon>
        <taxon>Vibrio</taxon>
    </lineage>
</organism>
<evidence type="ECO:0000256" key="1">
    <source>
        <dbReference type="SAM" id="MobiDB-lite"/>
    </source>
</evidence>
<dbReference type="Pfam" id="PF05017">
    <property type="entry name" value="TMP"/>
    <property type="match status" value="2"/>
</dbReference>
<comment type="caution">
    <text evidence="3">The sequence shown here is derived from an EMBL/GenBank/DDBJ whole genome shotgun (WGS) entry which is preliminary data.</text>
</comment>
<dbReference type="Proteomes" id="UP001295462">
    <property type="component" value="Unassembled WGS sequence"/>
</dbReference>
<dbReference type="EMBL" id="CAKMUD010000024">
    <property type="protein sequence ID" value="CAH1573923.1"/>
    <property type="molecule type" value="Genomic_DNA"/>
</dbReference>
<reference evidence="3" key="1">
    <citation type="submission" date="2022-01" db="EMBL/GenBank/DDBJ databases">
        <authorList>
            <person name="Lagorce A."/>
        </authorList>
    </citation>
    <scope>NUCLEOTIDE SEQUENCE</scope>
    <source>
        <strain evidence="3">Th15_F1_A12</strain>
    </source>
</reference>